<sequence>MINETVQIVADPINWSMWSVICAITTIVFAVIGFVIRLTRNHTKLAEGHKHLEKTTEDKFKVVHHRLDGKADDKIVGSIDAKLDIIIEKLM</sequence>
<dbReference type="RefSeq" id="WP_120241432.1">
    <property type="nucleotide sequence ID" value="NZ_RAPQ01000012.1"/>
</dbReference>
<accession>A0A419WN04</accession>
<reference evidence="2 3" key="1">
    <citation type="submission" date="2018-09" db="EMBL/GenBank/DDBJ databases">
        <title>Genomic Encyclopedia of Archaeal and Bacterial Type Strains, Phase II (KMG-II): from individual species to whole genera.</title>
        <authorList>
            <person name="Goeker M."/>
        </authorList>
    </citation>
    <scope>NUCLEOTIDE SEQUENCE [LARGE SCALE GENOMIC DNA]</scope>
    <source>
        <strain evidence="2 3">DSM 21950</strain>
    </source>
</reference>
<organism evidence="2 3">
    <name type="scientific">Marinifilum flexuosum</name>
    <dbReference type="NCBI Taxonomy" id="1117708"/>
    <lineage>
        <taxon>Bacteria</taxon>
        <taxon>Pseudomonadati</taxon>
        <taxon>Bacteroidota</taxon>
        <taxon>Bacteroidia</taxon>
        <taxon>Marinilabiliales</taxon>
        <taxon>Marinifilaceae</taxon>
    </lineage>
</organism>
<keyword evidence="1" id="KW-1133">Transmembrane helix</keyword>
<feature type="transmembrane region" description="Helical" evidence="1">
    <location>
        <begin position="15"/>
        <end position="36"/>
    </location>
</feature>
<dbReference type="Proteomes" id="UP000284531">
    <property type="component" value="Unassembled WGS sequence"/>
</dbReference>
<proteinExistence type="predicted"/>
<name>A0A419WN04_9BACT</name>
<comment type="caution">
    <text evidence="2">The sequence shown here is derived from an EMBL/GenBank/DDBJ whole genome shotgun (WGS) entry which is preliminary data.</text>
</comment>
<keyword evidence="1" id="KW-0472">Membrane</keyword>
<gene>
    <name evidence="2" type="ORF">BXY64_3723</name>
</gene>
<protein>
    <submittedName>
        <fullName evidence="2">Uncharacterized protein</fullName>
    </submittedName>
</protein>
<evidence type="ECO:0000313" key="3">
    <source>
        <dbReference type="Proteomes" id="UP000284531"/>
    </source>
</evidence>
<keyword evidence="1" id="KW-0812">Transmembrane</keyword>
<evidence type="ECO:0000313" key="2">
    <source>
        <dbReference type="EMBL" id="RKD96776.1"/>
    </source>
</evidence>
<dbReference type="AlphaFoldDB" id="A0A419WN04"/>
<dbReference type="EMBL" id="RAPQ01000012">
    <property type="protein sequence ID" value="RKD96776.1"/>
    <property type="molecule type" value="Genomic_DNA"/>
</dbReference>
<evidence type="ECO:0000256" key="1">
    <source>
        <dbReference type="SAM" id="Phobius"/>
    </source>
</evidence>
<keyword evidence="3" id="KW-1185">Reference proteome</keyword>